<comment type="similarity">
    <text evidence="3">Belongs to the Integrator subunit 8 family.</text>
</comment>
<keyword evidence="9" id="KW-1185">Reference proteome</keyword>
<evidence type="ECO:0000256" key="1">
    <source>
        <dbReference type="ARBA" id="ARBA00004123"/>
    </source>
</evidence>
<evidence type="ECO:0000313" key="9">
    <source>
        <dbReference type="Proteomes" id="UP000481153"/>
    </source>
</evidence>
<evidence type="ECO:0000256" key="2">
    <source>
        <dbReference type="ARBA" id="ARBA00004286"/>
    </source>
</evidence>
<reference evidence="8 9" key="1">
    <citation type="submission" date="2019-07" db="EMBL/GenBank/DDBJ databases">
        <title>Genomics analysis of Aphanomyces spp. identifies a new class of oomycete effector associated with host adaptation.</title>
        <authorList>
            <person name="Gaulin E."/>
        </authorList>
    </citation>
    <scope>NUCLEOTIDE SEQUENCE [LARGE SCALE GENOMIC DNA]</scope>
    <source>
        <strain evidence="8 9">ATCC 201684</strain>
    </source>
</reference>
<dbReference type="EMBL" id="VJMJ01000089">
    <property type="protein sequence ID" value="KAF0736507.1"/>
    <property type="molecule type" value="Genomic_DNA"/>
</dbReference>
<feature type="region of interest" description="Disordered" evidence="6">
    <location>
        <begin position="28"/>
        <end position="50"/>
    </location>
</feature>
<feature type="region of interest" description="Disordered" evidence="6">
    <location>
        <begin position="443"/>
        <end position="475"/>
    </location>
</feature>
<evidence type="ECO:0000256" key="4">
    <source>
        <dbReference type="ARBA" id="ARBA00022454"/>
    </source>
</evidence>
<gene>
    <name evidence="8" type="ORF">Ae201684_007517</name>
</gene>
<dbReference type="AlphaFoldDB" id="A0A6G0X951"/>
<feature type="compositionally biased region" description="Pro residues" evidence="6">
    <location>
        <begin position="34"/>
        <end position="48"/>
    </location>
</feature>
<dbReference type="Pfam" id="PF25756">
    <property type="entry name" value="TPR_INTS8"/>
    <property type="match status" value="1"/>
</dbReference>
<dbReference type="VEuPathDB" id="FungiDB:AeMF1_020095"/>
<dbReference type="GO" id="GO:0034472">
    <property type="term" value="P:snRNA 3'-end processing"/>
    <property type="evidence" value="ECO:0007669"/>
    <property type="project" value="InterPro"/>
</dbReference>
<dbReference type="InterPro" id="IPR057980">
    <property type="entry name" value="TPR_INTS8"/>
</dbReference>
<evidence type="ECO:0000256" key="3">
    <source>
        <dbReference type="ARBA" id="ARBA00007147"/>
    </source>
</evidence>
<organism evidence="8 9">
    <name type="scientific">Aphanomyces euteiches</name>
    <dbReference type="NCBI Taxonomy" id="100861"/>
    <lineage>
        <taxon>Eukaryota</taxon>
        <taxon>Sar</taxon>
        <taxon>Stramenopiles</taxon>
        <taxon>Oomycota</taxon>
        <taxon>Saprolegniomycetes</taxon>
        <taxon>Saprolegniales</taxon>
        <taxon>Verrucalvaceae</taxon>
        <taxon>Aphanomyces</taxon>
    </lineage>
</organism>
<evidence type="ECO:0000259" key="7">
    <source>
        <dbReference type="Pfam" id="PF25756"/>
    </source>
</evidence>
<protein>
    <recommendedName>
        <fullName evidence="7">INTS8 TPR repeats domain-containing protein</fullName>
    </recommendedName>
</protein>
<accession>A0A6G0X951</accession>
<dbReference type="GO" id="GO:0005694">
    <property type="term" value="C:chromosome"/>
    <property type="evidence" value="ECO:0007669"/>
    <property type="project" value="UniProtKB-SubCell"/>
</dbReference>
<proteinExistence type="inferred from homology"/>
<keyword evidence="5" id="KW-0539">Nucleus</keyword>
<dbReference type="InterPro" id="IPR038751">
    <property type="entry name" value="INTS8"/>
</dbReference>
<keyword evidence="4" id="KW-0158">Chromosome</keyword>
<evidence type="ECO:0000256" key="6">
    <source>
        <dbReference type="SAM" id="MobiDB-lite"/>
    </source>
</evidence>
<dbReference type="GO" id="GO:0032039">
    <property type="term" value="C:integrator complex"/>
    <property type="evidence" value="ECO:0007669"/>
    <property type="project" value="TreeGrafter"/>
</dbReference>
<evidence type="ECO:0000256" key="5">
    <source>
        <dbReference type="ARBA" id="ARBA00023242"/>
    </source>
</evidence>
<feature type="domain" description="INTS8 TPR repeats" evidence="7">
    <location>
        <begin position="623"/>
        <end position="802"/>
    </location>
</feature>
<name>A0A6G0X951_9STRA</name>
<dbReference type="PANTHER" id="PTHR13350:SF1">
    <property type="entry name" value="INTEGRATOR COMPLEX SUBUNIT 8"/>
    <property type="match status" value="1"/>
</dbReference>
<sequence length="806" mass="90837">MECPGTPRPSDEDVQAIVDKRGLVFGLGGSTELYPPPSPNSPARPVPTPDRTYRSLFQQPAIEVQPAYAENDWYDFLFQPAKLLAHTQALKANPALTPTAHDVLTELLRKAKPANPTTELTARDHALQCLAALAVLQLKFTLEDIETTVPTNLQKGLMDGLVNYATDPRVLKLHNVEQITVEEAQILRSRWQLRIAIKKMHVCSMTLPSKLPLSDNTKPPPDEVEQLHSITGLLPIPQLLEGLQSFLDSNEISDSNRRAINMDLGVYNFHKKQYDAALACFTAIPPKTDDKVLTGYIAACKSVVGKPETDLEEQLWLWWDQGKFDSLVGHLEKENINHGRGKNALSVRFRSQLEFKINQRLRTDGQAEVVAWRRIQIINIIHNLLERQPQVASAWIDSAICSLHRILKSPDLVEFLRQHIDKLPSKQHLKMFVQAVNRAFPQRKEGKELSKHTKRQRLVYEEPTPSSTPASSSPLEEAHRLLSNGAWTELRQKAWTSTDEDNASFFRLASACGALMEATTKPFHVKTILQLMEAVVKELVERKNPDDFYDLPLSVLETCVSLVAGILQRAYTLNLCEYRVSYDLAPYGDLAVLVAFAPNEPNATTDPVMKLNQSDLVQLHGNCLAALLKRSPREPRWHCASADVSINPIVLQKLSSAGDFKSAVRSYLVAASLATNFFSQLGDMLDHSSLVRLSFCLVKLGAHVAAAVLYQTFPAEEVVYGLRILQISPQQHDTAFFQYIWEFSYLETLVHLHTKGKNQRHVDMLTQLIQCPELNASNPPQSKKEMEQRLLRSYFRELCRLYLPIE</sequence>
<evidence type="ECO:0000313" key="8">
    <source>
        <dbReference type="EMBL" id="KAF0736507.1"/>
    </source>
</evidence>
<comment type="caution">
    <text evidence="8">The sequence shown here is derived from an EMBL/GenBank/DDBJ whole genome shotgun (WGS) entry which is preliminary data.</text>
</comment>
<comment type="subcellular location">
    <subcellularLocation>
        <location evidence="2">Chromosome</location>
    </subcellularLocation>
    <subcellularLocation>
        <location evidence="1">Nucleus</location>
    </subcellularLocation>
</comment>
<feature type="compositionally biased region" description="Low complexity" evidence="6">
    <location>
        <begin position="461"/>
        <end position="475"/>
    </location>
</feature>
<dbReference type="Proteomes" id="UP000481153">
    <property type="component" value="Unassembled WGS sequence"/>
</dbReference>
<dbReference type="PANTHER" id="PTHR13350">
    <property type="entry name" value="INTEGRATOR COMPLEX SUBUNIT 8"/>
    <property type="match status" value="1"/>
</dbReference>